<organism evidence="8 9">
    <name type="scientific">Suhomyces tanzawaensis NRRL Y-17324</name>
    <dbReference type="NCBI Taxonomy" id="984487"/>
    <lineage>
        <taxon>Eukaryota</taxon>
        <taxon>Fungi</taxon>
        <taxon>Dikarya</taxon>
        <taxon>Ascomycota</taxon>
        <taxon>Saccharomycotina</taxon>
        <taxon>Pichiomycetes</taxon>
        <taxon>Debaryomycetaceae</taxon>
        <taxon>Suhomyces</taxon>
    </lineage>
</organism>
<evidence type="ECO:0000256" key="3">
    <source>
        <dbReference type="ARBA" id="ARBA00022692"/>
    </source>
</evidence>
<feature type="transmembrane region" description="Helical" evidence="7">
    <location>
        <begin position="7"/>
        <end position="24"/>
    </location>
</feature>
<evidence type="ECO:0000256" key="4">
    <source>
        <dbReference type="ARBA" id="ARBA00022989"/>
    </source>
</evidence>
<dbReference type="AlphaFoldDB" id="A0A1E4SSE5"/>
<keyword evidence="4 7" id="KW-1133">Transmembrane helix</keyword>
<dbReference type="Pfam" id="PF01679">
    <property type="entry name" value="Pmp3"/>
    <property type="match status" value="1"/>
</dbReference>
<protein>
    <submittedName>
        <fullName evidence="8">Uncharacterized protein</fullName>
    </submittedName>
</protein>
<feature type="compositionally biased region" description="Polar residues" evidence="6">
    <location>
        <begin position="100"/>
        <end position="114"/>
    </location>
</feature>
<reference evidence="9" key="1">
    <citation type="submission" date="2016-05" db="EMBL/GenBank/DDBJ databases">
        <title>Comparative genomics of biotechnologically important yeasts.</title>
        <authorList>
            <consortium name="DOE Joint Genome Institute"/>
            <person name="Riley R."/>
            <person name="Haridas S."/>
            <person name="Wolfe K.H."/>
            <person name="Lopes M.R."/>
            <person name="Hittinger C.T."/>
            <person name="Goker M."/>
            <person name="Salamov A."/>
            <person name="Wisecaver J."/>
            <person name="Long T.M."/>
            <person name="Aerts A.L."/>
            <person name="Barry K."/>
            <person name="Choi C."/>
            <person name="Clum A."/>
            <person name="Coughlan A.Y."/>
            <person name="Deshpande S."/>
            <person name="Douglass A.P."/>
            <person name="Hanson S.J."/>
            <person name="Klenk H.-P."/>
            <person name="Labutti K."/>
            <person name="Lapidus A."/>
            <person name="Lindquist E."/>
            <person name="Lipzen A."/>
            <person name="Meier-Kolthoff J.P."/>
            <person name="Ohm R.A."/>
            <person name="Otillar R.P."/>
            <person name="Pangilinan J."/>
            <person name="Peng Y."/>
            <person name="Rokas A."/>
            <person name="Rosa C.A."/>
            <person name="Scheuner C."/>
            <person name="Sibirny A.A."/>
            <person name="Slot J.C."/>
            <person name="Stielow J.B."/>
            <person name="Sun H."/>
            <person name="Kurtzman C.P."/>
            <person name="Blackwell M."/>
            <person name="Grigoriev I.V."/>
            <person name="Jeffries T.W."/>
        </authorList>
    </citation>
    <scope>NUCLEOTIDE SEQUENCE [LARGE SCALE GENOMIC DNA]</scope>
    <source>
        <strain evidence="9">NRRL Y-17324</strain>
    </source>
</reference>
<dbReference type="InterPro" id="IPR000612">
    <property type="entry name" value="PMP3"/>
</dbReference>
<dbReference type="OrthoDB" id="2802411at2759"/>
<comment type="subcellular location">
    <subcellularLocation>
        <location evidence="1">Membrane</location>
    </subcellularLocation>
</comment>
<comment type="similarity">
    <text evidence="2">Belongs to the UPF0057 (PMP3) family.</text>
</comment>
<dbReference type="RefSeq" id="XP_020067459.1">
    <property type="nucleotide sequence ID" value="XM_020208960.1"/>
</dbReference>
<proteinExistence type="inferred from homology"/>
<feature type="region of interest" description="Disordered" evidence="6">
    <location>
        <begin position="85"/>
        <end position="144"/>
    </location>
</feature>
<name>A0A1E4SSE5_9ASCO</name>
<evidence type="ECO:0000256" key="5">
    <source>
        <dbReference type="ARBA" id="ARBA00023136"/>
    </source>
</evidence>
<evidence type="ECO:0000313" key="8">
    <source>
        <dbReference type="EMBL" id="ODV82337.1"/>
    </source>
</evidence>
<dbReference type="Proteomes" id="UP000094285">
    <property type="component" value="Unassembled WGS sequence"/>
</dbReference>
<keyword evidence="5 7" id="KW-0472">Membrane</keyword>
<dbReference type="GO" id="GO:0016020">
    <property type="term" value="C:membrane"/>
    <property type="evidence" value="ECO:0007669"/>
    <property type="project" value="UniProtKB-SubCell"/>
</dbReference>
<evidence type="ECO:0000256" key="2">
    <source>
        <dbReference type="ARBA" id="ARBA00009530"/>
    </source>
</evidence>
<dbReference type="EMBL" id="KV453909">
    <property type="protein sequence ID" value="ODV82337.1"/>
    <property type="molecule type" value="Genomic_DNA"/>
</dbReference>
<dbReference type="STRING" id="984487.A0A1E4SSE5"/>
<evidence type="ECO:0000256" key="1">
    <source>
        <dbReference type="ARBA" id="ARBA00004370"/>
    </source>
</evidence>
<feature type="compositionally biased region" description="Basic residues" evidence="6">
    <location>
        <begin position="85"/>
        <end position="94"/>
    </location>
</feature>
<evidence type="ECO:0000256" key="6">
    <source>
        <dbReference type="SAM" id="MobiDB-lite"/>
    </source>
</evidence>
<evidence type="ECO:0000313" key="9">
    <source>
        <dbReference type="Proteomes" id="UP000094285"/>
    </source>
</evidence>
<dbReference type="GeneID" id="30983096"/>
<dbReference type="PANTHER" id="PTHR21659:SF57">
    <property type="entry name" value="PLASMA MEMBRANE PROTEOLIPID 31"/>
    <property type="match status" value="1"/>
</dbReference>
<keyword evidence="3 7" id="KW-0812">Transmembrane</keyword>
<gene>
    <name evidence="8" type="ORF">CANTADRAFT_4345</name>
</gene>
<feature type="transmembrane region" description="Helical" evidence="7">
    <location>
        <begin position="36"/>
        <end position="57"/>
    </location>
</feature>
<evidence type="ECO:0000256" key="7">
    <source>
        <dbReference type="SAM" id="Phobius"/>
    </source>
</evidence>
<keyword evidence="9" id="KW-1185">Reference proteome</keyword>
<dbReference type="PANTHER" id="PTHR21659">
    <property type="entry name" value="HYDROPHOBIC PROTEIN RCI2 LOW TEMPERATURE AND SALT RESPONSIVE PROTEIN LTI6 -RELATED"/>
    <property type="match status" value="1"/>
</dbReference>
<accession>A0A1E4SSE5</accession>
<sequence length="144" mass="16664">MCWCGCLFDCFLVIISVLFPPLPVWIRRGFCSADSWINILLCFLGYLPGLIHSWYIIAKYPPYSQGDTKIYYIYRNDIENQTPHRHEHHYHHTHNTSIHSDQSQPLRSQPSAVHSPSYGAVHEGTSRNSAAPPAYEEIDHKVQR</sequence>